<dbReference type="WBParaSite" id="HNAJ_0000929501-mRNA-1">
    <property type="protein sequence ID" value="HNAJ_0000929501-mRNA-1"/>
    <property type="gene ID" value="HNAJ_0000929501"/>
</dbReference>
<accession>A0A0R3TPB2</accession>
<name>A0A0R3TPB2_RODNA</name>
<organism evidence="1">
    <name type="scientific">Rodentolepis nana</name>
    <name type="common">Dwarf tapeworm</name>
    <name type="synonym">Hymenolepis nana</name>
    <dbReference type="NCBI Taxonomy" id="102285"/>
    <lineage>
        <taxon>Eukaryota</taxon>
        <taxon>Metazoa</taxon>
        <taxon>Spiralia</taxon>
        <taxon>Lophotrochozoa</taxon>
        <taxon>Platyhelminthes</taxon>
        <taxon>Cestoda</taxon>
        <taxon>Eucestoda</taxon>
        <taxon>Cyclophyllidea</taxon>
        <taxon>Hymenolepididae</taxon>
        <taxon>Rodentolepis</taxon>
    </lineage>
</organism>
<evidence type="ECO:0000313" key="1">
    <source>
        <dbReference type="WBParaSite" id="HNAJ_0000929501-mRNA-1"/>
    </source>
</evidence>
<protein>
    <submittedName>
        <fullName evidence="1">Transposase</fullName>
    </submittedName>
</protein>
<sequence length="61" mass="7256">LPCQAWLTRRRPTRRHIHAIQLAAHCDWRPVIRQADLQPQPITMRDRDIGWSGVLWCVCTR</sequence>
<proteinExistence type="predicted"/>
<dbReference type="AlphaFoldDB" id="A0A0R3TPB2"/>
<reference evidence="1" key="1">
    <citation type="submission" date="2017-02" db="UniProtKB">
        <authorList>
            <consortium name="WormBaseParasite"/>
        </authorList>
    </citation>
    <scope>IDENTIFICATION</scope>
</reference>